<dbReference type="Pfam" id="PF11392">
    <property type="entry name" value="AllH"/>
    <property type="match status" value="1"/>
</dbReference>
<name>A0A2N3YKL9_9MICO</name>
<evidence type="ECO:0000313" key="2">
    <source>
        <dbReference type="Proteomes" id="UP000233781"/>
    </source>
</evidence>
<proteinExistence type="predicted"/>
<sequence length="279" mass="27467">MRTPAAVPAPGPRVLPGALSPLTADLVRGARRPAVVLAVGRFGAYLGAHGRVLPVLSQDAVALPGALRLTEPSATLDLGLAVGDVVVVGGGCVRTPGATVRGVRTWRPARVRAGSACSTSLPGARPLLAAAVGDLDPWLAAGVDGCLRAVDPYAAVAGLVGRGEGLTPAGDDALAGALLLRRALDLAPPARADDALVAAVRARLHATTAVSASLLDAAAGGWAAREVVALLDAVVHGGASAVRAALPAVLAIGHTSGRDLVTGLLAALDALVPSGRIAA</sequence>
<keyword evidence="2" id="KW-1185">Reference proteome</keyword>
<dbReference type="InterPro" id="IPR021530">
    <property type="entry name" value="AllH-like"/>
</dbReference>
<gene>
    <name evidence="1" type="ORF">ATL31_2168</name>
</gene>
<protein>
    <submittedName>
        <fullName evidence="1">Uncharacterized protein DUF2877</fullName>
    </submittedName>
</protein>
<accession>A0A2N3YKL9</accession>
<dbReference type="EMBL" id="PJNE01000001">
    <property type="protein sequence ID" value="PKW27328.1"/>
    <property type="molecule type" value="Genomic_DNA"/>
</dbReference>
<dbReference type="RefSeq" id="WP_101395771.1">
    <property type="nucleotide sequence ID" value="NZ_PJNE01000001.1"/>
</dbReference>
<evidence type="ECO:0000313" key="1">
    <source>
        <dbReference type="EMBL" id="PKW27328.1"/>
    </source>
</evidence>
<comment type="caution">
    <text evidence="1">The sequence shown here is derived from an EMBL/GenBank/DDBJ whole genome shotgun (WGS) entry which is preliminary data.</text>
</comment>
<dbReference type="OrthoDB" id="4871333at2"/>
<organism evidence="1 2">
    <name type="scientific">Phycicoccus duodecadis</name>
    <dbReference type="NCBI Taxonomy" id="173053"/>
    <lineage>
        <taxon>Bacteria</taxon>
        <taxon>Bacillati</taxon>
        <taxon>Actinomycetota</taxon>
        <taxon>Actinomycetes</taxon>
        <taxon>Micrococcales</taxon>
        <taxon>Intrasporangiaceae</taxon>
        <taxon>Phycicoccus</taxon>
    </lineage>
</organism>
<dbReference type="Proteomes" id="UP000233781">
    <property type="component" value="Unassembled WGS sequence"/>
</dbReference>
<dbReference type="AlphaFoldDB" id="A0A2N3YKL9"/>
<reference evidence="1 2" key="1">
    <citation type="submission" date="2017-12" db="EMBL/GenBank/DDBJ databases">
        <title>Sequencing the genomes of 1000 Actinobacteria strains.</title>
        <authorList>
            <person name="Klenk H.-P."/>
        </authorList>
    </citation>
    <scope>NUCLEOTIDE SEQUENCE [LARGE SCALE GENOMIC DNA]</scope>
    <source>
        <strain evidence="1 2">DSM 12806</strain>
    </source>
</reference>